<proteinExistence type="predicted"/>
<dbReference type="EMBL" id="CM055092">
    <property type="protein sequence ID" value="KAJ7568502.1"/>
    <property type="molecule type" value="Genomic_DNA"/>
</dbReference>
<comment type="caution">
    <text evidence="1">The sequence shown here is derived from an EMBL/GenBank/DDBJ whole genome shotgun (WGS) entry which is preliminary data.</text>
</comment>
<name>A0ACC2EQ00_DIPCM</name>
<evidence type="ECO:0000313" key="2">
    <source>
        <dbReference type="Proteomes" id="UP001162992"/>
    </source>
</evidence>
<protein>
    <submittedName>
        <fullName evidence="1">Uncharacterized protein</fullName>
    </submittedName>
</protein>
<evidence type="ECO:0000313" key="1">
    <source>
        <dbReference type="EMBL" id="KAJ7568502.1"/>
    </source>
</evidence>
<gene>
    <name evidence="1" type="ORF">O6H91_01G035000</name>
</gene>
<reference evidence="2" key="1">
    <citation type="journal article" date="2024" name="Proc. Natl. Acad. Sci. U.S.A.">
        <title>Extraordinary preservation of gene collinearity over three hundred million years revealed in homosporous lycophytes.</title>
        <authorList>
            <person name="Li C."/>
            <person name="Wickell D."/>
            <person name="Kuo L.Y."/>
            <person name="Chen X."/>
            <person name="Nie B."/>
            <person name="Liao X."/>
            <person name="Peng D."/>
            <person name="Ji J."/>
            <person name="Jenkins J."/>
            <person name="Williams M."/>
            <person name="Shu S."/>
            <person name="Plott C."/>
            <person name="Barry K."/>
            <person name="Rajasekar S."/>
            <person name="Grimwood J."/>
            <person name="Han X."/>
            <person name="Sun S."/>
            <person name="Hou Z."/>
            <person name="He W."/>
            <person name="Dai G."/>
            <person name="Sun C."/>
            <person name="Schmutz J."/>
            <person name="Leebens-Mack J.H."/>
            <person name="Li F.W."/>
            <person name="Wang L."/>
        </authorList>
    </citation>
    <scope>NUCLEOTIDE SEQUENCE [LARGE SCALE GENOMIC DNA]</scope>
    <source>
        <strain evidence="2">cv. PW_Plant_1</strain>
    </source>
</reference>
<organism evidence="1 2">
    <name type="scientific">Diphasiastrum complanatum</name>
    <name type="common">Issler's clubmoss</name>
    <name type="synonym">Lycopodium complanatum</name>
    <dbReference type="NCBI Taxonomy" id="34168"/>
    <lineage>
        <taxon>Eukaryota</taxon>
        <taxon>Viridiplantae</taxon>
        <taxon>Streptophyta</taxon>
        <taxon>Embryophyta</taxon>
        <taxon>Tracheophyta</taxon>
        <taxon>Lycopodiopsida</taxon>
        <taxon>Lycopodiales</taxon>
        <taxon>Lycopodiaceae</taxon>
        <taxon>Lycopodioideae</taxon>
        <taxon>Diphasiastrum</taxon>
    </lineage>
</organism>
<dbReference type="Proteomes" id="UP001162992">
    <property type="component" value="Chromosome 1"/>
</dbReference>
<accession>A0ACC2EQ00</accession>
<keyword evidence="2" id="KW-1185">Reference proteome</keyword>
<sequence length="451" mass="51158">MDPEKGLRIQAHLPVTVDQPEIVTPAEPRANSTLFLCNIDQVSAFQVETIFFFSRHSEKEAENVDVILKEALSKVLVPYYFMAGRLKLNEDEKRLEVVCNGAGVLFTGAKSELNISDLGDITVPNLNFRNLILQINNAHSISEIPLMTVQVTRFNCGGFTLGLSMSHAMMDGISVTEFLKNYASFVRGEGLLTNPNPDRTMLKARLALQPGFYEEIMYRFAPARSYNEQIASQAENFDFPNNSAPSDHIYKIFPFSRSMISALKHKVLQQKRVSECSTFEVLAAHVWQVRTKSLYMEPDHPSPFFFVVDIRDKMIPPLSKDFTGNAVAVTITSMTAKELCEGDLSCCVEKIQQAIKMITDEYVRSWTDWWEVNRTSQVRLGGFCVSAWWKMPFYDLDFGWGKPKYAGPIPNQLVYFVLFLSNGKEDGGLNIYLGLEPHQMARFEQVIYSEL</sequence>